<sequence>MICLFSICLFSACDEENEAFKDCLIENSEIEDTSTTRSVNNVIRAIKGNTEPFVGTRQTYKVELDRALSINTRVRIVPSSDAILVAYGSTYLREHTITMPVNTSDFLFEVLIRKPADYVDISVASEYGGEFFVGRSDRITCKTPEIKIDAPTSVLPNTQFEISTDHIVVPNLTKGYEWSHTSFRKADEYLSGSKIKVILQSPTKTGDYSLGVKTYGKYNHNGNVFSIGEVNIPIKVLGLPYNIEFFKPRIPFPLQKTEVIEIQVDEKGKQYYDRYEWKIPGGCVATFTDLSKRSKARVKISQTGSYRLEARGVIIIGGKTYYSNWKAIDFDVHLPPCTIEYKVSKVKYLKFDEEVNVESGVLGGEFPGYFTPTDVPHKQFLIGTDPQNHNIHYYYLISGLESDLIVSDPTGACSLINYYPGAGIPVETISVHYE</sequence>
<evidence type="ECO:0000313" key="2">
    <source>
        <dbReference type="Proteomes" id="UP000019131"/>
    </source>
</evidence>
<dbReference type="STRING" id="1445607.JCM10512_1703"/>
<accession>W4URN9</accession>
<reference evidence="1 2" key="1">
    <citation type="journal article" date="2014" name="Genome Announc.">
        <title>Draft Genome Sequence of Bacteroides reticulotermitis Strain JCM 10512T, Isolated from the Gut of a Termite.</title>
        <authorList>
            <person name="Yuki M."/>
            <person name="Oshima K."/>
            <person name="Suda W."/>
            <person name="Sakamoto M."/>
            <person name="Iida T."/>
            <person name="Hattori M."/>
            <person name="Ohkuma M."/>
        </authorList>
    </citation>
    <scope>NUCLEOTIDE SEQUENCE [LARGE SCALE GENOMIC DNA]</scope>
    <source>
        <strain evidence="1 2">JCM 10512</strain>
    </source>
</reference>
<comment type="caution">
    <text evidence="1">The sequence shown here is derived from an EMBL/GenBank/DDBJ whole genome shotgun (WGS) entry which is preliminary data.</text>
</comment>
<organism evidence="1 2">
    <name type="scientific">Bacteroides reticulotermitis JCM 10512</name>
    <dbReference type="NCBI Taxonomy" id="1445607"/>
    <lineage>
        <taxon>Bacteria</taxon>
        <taxon>Pseudomonadati</taxon>
        <taxon>Bacteroidota</taxon>
        <taxon>Bacteroidia</taxon>
        <taxon>Bacteroidales</taxon>
        <taxon>Bacteroidaceae</taxon>
        <taxon>Bacteroides</taxon>
    </lineage>
</organism>
<protein>
    <submittedName>
        <fullName evidence="1">Uncharacterized protein</fullName>
    </submittedName>
</protein>
<keyword evidence="2" id="KW-1185">Reference proteome</keyword>
<dbReference type="AlphaFoldDB" id="W4URN9"/>
<proteinExistence type="predicted"/>
<dbReference type="EMBL" id="BAIV01000008">
    <property type="protein sequence ID" value="GAE83432.1"/>
    <property type="molecule type" value="Genomic_DNA"/>
</dbReference>
<name>W4URN9_9BACE</name>
<gene>
    <name evidence="1" type="ORF">JCM10512_1703</name>
</gene>
<dbReference type="Proteomes" id="UP000019131">
    <property type="component" value="Unassembled WGS sequence"/>
</dbReference>
<evidence type="ECO:0000313" key="1">
    <source>
        <dbReference type="EMBL" id="GAE83432.1"/>
    </source>
</evidence>